<comment type="caution">
    <text evidence="3">The sequence shown here is derived from an EMBL/GenBank/DDBJ whole genome shotgun (WGS) entry which is preliminary data.</text>
</comment>
<feature type="compositionally biased region" description="Basic and acidic residues" evidence="1">
    <location>
        <begin position="31"/>
        <end position="51"/>
    </location>
</feature>
<feature type="region of interest" description="Disordered" evidence="1">
    <location>
        <begin position="31"/>
        <end position="66"/>
    </location>
</feature>
<dbReference type="Proteomes" id="UP000253426">
    <property type="component" value="Unassembled WGS sequence"/>
</dbReference>
<feature type="chain" id="PRO_5016644520" description="LPS export ABC transporter periplasmic protein LptC" evidence="2">
    <location>
        <begin position="31"/>
        <end position="264"/>
    </location>
</feature>
<evidence type="ECO:0008006" key="5">
    <source>
        <dbReference type="Google" id="ProtNLM"/>
    </source>
</evidence>
<protein>
    <recommendedName>
        <fullName evidence="5">LPS export ABC transporter periplasmic protein LptC</fullName>
    </recommendedName>
</protein>
<gene>
    <name evidence="3" type="ORF">DES53_104393</name>
</gene>
<evidence type="ECO:0000313" key="3">
    <source>
        <dbReference type="EMBL" id="RBP44572.1"/>
    </source>
</evidence>
<feature type="compositionally biased region" description="Basic and acidic residues" evidence="1">
    <location>
        <begin position="204"/>
        <end position="222"/>
    </location>
</feature>
<name>A0A366HN22_9BACT</name>
<dbReference type="AlphaFoldDB" id="A0A366HN22"/>
<reference evidence="3 4" key="1">
    <citation type="submission" date="2018-06" db="EMBL/GenBank/DDBJ databases">
        <title>Genomic Encyclopedia of Type Strains, Phase IV (KMG-IV): sequencing the most valuable type-strain genomes for metagenomic binning, comparative biology and taxonomic classification.</title>
        <authorList>
            <person name="Goeker M."/>
        </authorList>
    </citation>
    <scope>NUCLEOTIDE SEQUENCE [LARGE SCALE GENOMIC DNA]</scope>
    <source>
        <strain evidence="3 4">DSM 25532</strain>
    </source>
</reference>
<organism evidence="3 4">
    <name type="scientific">Roseimicrobium gellanilyticum</name>
    <dbReference type="NCBI Taxonomy" id="748857"/>
    <lineage>
        <taxon>Bacteria</taxon>
        <taxon>Pseudomonadati</taxon>
        <taxon>Verrucomicrobiota</taxon>
        <taxon>Verrucomicrobiia</taxon>
        <taxon>Verrucomicrobiales</taxon>
        <taxon>Verrucomicrobiaceae</taxon>
        <taxon>Roseimicrobium</taxon>
    </lineage>
</organism>
<feature type="signal peptide" evidence="2">
    <location>
        <begin position="1"/>
        <end position="30"/>
    </location>
</feature>
<evidence type="ECO:0000256" key="2">
    <source>
        <dbReference type="SAM" id="SignalP"/>
    </source>
</evidence>
<proteinExistence type="predicted"/>
<accession>A0A366HN22</accession>
<feature type="compositionally biased region" description="Low complexity" evidence="1">
    <location>
        <begin position="57"/>
        <end position="66"/>
    </location>
</feature>
<keyword evidence="2" id="KW-0732">Signal</keyword>
<sequence length="264" mass="27815">MSSPSIQRRLRLAMTLLLLLVMGSVTGAQAQEKDAAKKEGKARAKEAKAGTEEESAGKPATATPAAPTTGLFAFGKMLPVGEQHKELEIPSFKNGAPASMVQAKSMTRMDTENMFLERMDIWMYGPPGEAEKDMRVQLRTATYHMPSNIIASDERSRISRSDFDLQGDTLIFDTITGQGKMVGNVRMVLHDASALTKSPAGTSAEKEKKEPKPGKGTPDKDASATAPASPTASGQPATTATTPAAAAASKKPDAGAASPTNPKK</sequence>
<dbReference type="RefSeq" id="WP_170157118.1">
    <property type="nucleotide sequence ID" value="NZ_QNRR01000004.1"/>
</dbReference>
<feature type="compositionally biased region" description="Low complexity" evidence="1">
    <location>
        <begin position="223"/>
        <end position="264"/>
    </location>
</feature>
<dbReference type="EMBL" id="QNRR01000004">
    <property type="protein sequence ID" value="RBP44572.1"/>
    <property type="molecule type" value="Genomic_DNA"/>
</dbReference>
<keyword evidence="4" id="KW-1185">Reference proteome</keyword>
<evidence type="ECO:0000313" key="4">
    <source>
        <dbReference type="Proteomes" id="UP000253426"/>
    </source>
</evidence>
<feature type="region of interest" description="Disordered" evidence="1">
    <location>
        <begin position="196"/>
        <end position="264"/>
    </location>
</feature>
<evidence type="ECO:0000256" key="1">
    <source>
        <dbReference type="SAM" id="MobiDB-lite"/>
    </source>
</evidence>